<keyword evidence="3" id="KW-1185">Reference proteome</keyword>
<reference evidence="2 3" key="1">
    <citation type="submission" date="2021-04" db="EMBL/GenBank/DDBJ databases">
        <authorList>
            <person name="Bliznina A."/>
        </authorList>
    </citation>
    <scope>NUCLEOTIDE SEQUENCE [LARGE SCALE GENOMIC DNA]</scope>
</reference>
<proteinExistence type="predicted"/>
<accession>A0ABN7SYL8</accession>
<feature type="region of interest" description="Disordered" evidence="1">
    <location>
        <begin position="133"/>
        <end position="157"/>
    </location>
</feature>
<feature type="compositionally biased region" description="Low complexity" evidence="1">
    <location>
        <begin position="1"/>
        <end position="17"/>
    </location>
</feature>
<name>A0ABN7SYL8_OIKDI</name>
<dbReference type="EMBL" id="OU015567">
    <property type="protein sequence ID" value="CAG5110418.1"/>
    <property type="molecule type" value="Genomic_DNA"/>
</dbReference>
<gene>
    <name evidence="2" type="ORF">OKIOD_LOCUS13591</name>
</gene>
<evidence type="ECO:0000313" key="3">
    <source>
        <dbReference type="Proteomes" id="UP001158576"/>
    </source>
</evidence>
<feature type="compositionally biased region" description="Basic and acidic residues" evidence="1">
    <location>
        <begin position="20"/>
        <end position="41"/>
    </location>
</feature>
<dbReference type="Proteomes" id="UP001158576">
    <property type="component" value="Chromosome 2"/>
</dbReference>
<evidence type="ECO:0000256" key="1">
    <source>
        <dbReference type="SAM" id="MobiDB-lite"/>
    </source>
</evidence>
<feature type="region of interest" description="Disordered" evidence="1">
    <location>
        <begin position="1"/>
        <end position="79"/>
    </location>
</feature>
<sequence length="409" mass="46875">MDNQNQNTNQTNQPTNNFPFEEKSTSDDQPSRSWKTERSNTNEDYENGDDNVFDTDQAALDEFMSVSLTDQGNRSDDESMETDLFIDEEPDESHAESDAMSITSLETMPGTPCRDELDPSALQDDCSPGEVIIEQPNPPNTPVETAFKTNGSDPTDLRRDFDRQVRRNLGKLEVTYTHNERGQRRCPVQCGSVAHLNCQNNRKRNFEGNRVNQAYATSRPHAGTGQASYRTAIGSKFNNDRNRWLKQEKLKPHQRMPYKYSPSEITVYPKKMSGVSKRDLDKALKANDWRKIRSALSDIANNRECLSTYMIKRLNRQVELAIYKGGLPLKITDPLPLKCLPRFFRASITATYLCDPGLLLRYFNFPSASYKLNRISNAEILWKRLGQRDSIKYYRLAFAQGARLVERIQ</sequence>
<evidence type="ECO:0000313" key="2">
    <source>
        <dbReference type="EMBL" id="CAG5110418.1"/>
    </source>
</evidence>
<organism evidence="2 3">
    <name type="scientific">Oikopleura dioica</name>
    <name type="common">Tunicate</name>
    <dbReference type="NCBI Taxonomy" id="34765"/>
    <lineage>
        <taxon>Eukaryota</taxon>
        <taxon>Metazoa</taxon>
        <taxon>Chordata</taxon>
        <taxon>Tunicata</taxon>
        <taxon>Appendicularia</taxon>
        <taxon>Copelata</taxon>
        <taxon>Oikopleuridae</taxon>
        <taxon>Oikopleura</taxon>
    </lineage>
</organism>
<feature type="compositionally biased region" description="Acidic residues" evidence="1">
    <location>
        <begin position="43"/>
        <end position="53"/>
    </location>
</feature>
<protein>
    <submittedName>
        <fullName evidence="2">Oidioi.mRNA.OKI2018_I69.chr2.g4826.t1.cds</fullName>
    </submittedName>
</protein>